<dbReference type="Gene3D" id="4.10.40.20">
    <property type="match status" value="1"/>
</dbReference>
<evidence type="ECO:0000313" key="3">
    <source>
        <dbReference type="Proteomes" id="UP000204242"/>
    </source>
</evidence>
<dbReference type="EMBL" id="AB291194">
    <property type="protein sequence ID" value="BAF45703.1"/>
    <property type="molecule type" value="Genomic_DNA"/>
</dbReference>
<dbReference type="SUPFAM" id="SSF57059">
    <property type="entry name" value="omega toxin-like"/>
    <property type="match status" value="1"/>
</dbReference>
<dbReference type="Pfam" id="PF08008">
    <property type="entry name" value="Viral_cys_rich"/>
    <property type="match status" value="1"/>
</dbReference>
<dbReference type="GeneID" id="5076410"/>
<dbReference type="InterPro" id="IPR012641">
    <property type="entry name" value="Polydnavirus_Cys-rich"/>
</dbReference>
<reference evidence="2 3" key="1">
    <citation type="journal article" date="2007" name="Virology">
        <title>Shared and species-specific features among ichnovirus genomes.</title>
        <authorList>
            <person name="Tanaka K."/>
            <person name="Lapointe R."/>
            <person name="Barney W.E."/>
            <person name="Makkay A.M."/>
            <person name="Stoltz D."/>
            <person name="Cusson M."/>
            <person name="Webb B.A."/>
        </authorList>
    </citation>
    <scope>NUCLEOTIDE SEQUENCE [LARGE SCALE GENOMIC DNA]</scope>
</reference>
<dbReference type="OrthoDB" id="39804at10239"/>
<proteinExistence type="predicted"/>
<dbReference type="KEGG" id="vg:5076410"/>
<sequence>MFVLGLVIVALVAGPAMARMMAPSQTKDPGMPDIIRDRECIPNYAHCTDIGRTEPCCRQQELRIGQTIPEDFICFRFGIGKCQPLSSVDKLEPYAQLMKSANETNIFKLRAQYYLHKIFEKNTTVVEDLKM</sequence>
<organism evidence="2 3">
    <name type="scientific">Ichnoviriform fugitivi</name>
    <dbReference type="NCBI Taxonomy" id="265522"/>
    <lineage>
        <taxon>Viruses</taxon>
        <taxon>Viruses incertae sedis</taxon>
        <taxon>Polydnaviriformidae</taxon>
        <taxon>Ichnoviriform</taxon>
    </lineage>
</organism>
<dbReference type="Proteomes" id="UP000204242">
    <property type="component" value="Genome"/>
</dbReference>
<name>A2Q0I8_9VIRU</name>
<evidence type="ECO:0000259" key="1">
    <source>
        <dbReference type="Pfam" id="PF08008"/>
    </source>
</evidence>
<evidence type="ECO:0000313" key="2">
    <source>
        <dbReference type="EMBL" id="BAF45703.1"/>
    </source>
</evidence>
<feature type="domain" description="Cysteine rich" evidence="1">
    <location>
        <begin position="37"/>
        <end position="114"/>
    </location>
</feature>
<accession>A2Q0I8</accession>
<dbReference type="RefSeq" id="YP_001031361.1">
    <property type="nucleotide sequence ID" value="NC_009002.1"/>
</dbReference>
<protein>
    <submittedName>
        <fullName evidence="2">Cysteine motif gene-c19.1</fullName>
    </submittedName>
</protein>